<dbReference type="Gramene" id="arahy.Tifrunner.gnm2.ann2.Ah19g459200.1">
    <property type="protein sequence ID" value="arahy.Tifrunner.gnm2.ann2.Ah19g459200.1-CDS"/>
    <property type="gene ID" value="arahy.Tifrunner.gnm2.ann2.Ah19g459200"/>
</dbReference>
<dbReference type="PROSITE" id="PS51186">
    <property type="entry name" value="GNAT"/>
    <property type="match status" value="1"/>
</dbReference>
<dbReference type="GO" id="GO:0008080">
    <property type="term" value="F:N-acetyltransferase activity"/>
    <property type="evidence" value="ECO:0007669"/>
    <property type="project" value="TreeGrafter"/>
</dbReference>
<dbReference type="Proteomes" id="UP000289738">
    <property type="component" value="Chromosome B09"/>
</dbReference>
<dbReference type="InterPro" id="IPR016181">
    <property type="entry name" value="Acyl_CoA_acyltransferase"/>
</dbReference>
<sequence>MRSILLPLGTSLSPTPTTLNTSKISPFNLNLKRPTTIPSWSSSSSSPHQFSLLSLSQSGLCRASQVVDLFSTVSPEIIVREARLEDCWEVAETHCSSFFPEYSFPLDFVLRMDRLVAMLAGVSIPSGCKRTCLVAVIGSSLDQTFLFGSDDFKIGGFDGKFSLNKGYVAGILTVDTVADFLPRKGPLRQRRTGIAYISNVAVREKFRRKGIAKLLVAKAESQARSWGCRAIALHCDLKNPVATKLYQGQGFKCIKVPEGATWPQPKTSPDIQFNFMMKLLKNSPASVSN</sequence>
<dbReference type="InterPro" id="IPR000182">
    <property type="entry name" value="GNAT_dom"/>
</dbReference>
<protein>
    <recommendedName>
        <fullName evidence="1">N-acetyltransferase domain-containing protein</fullName>
    </recommendedName>
</protein>
<dbReference type="PANTHER" id="PTHR47443">
    <property type="entry name" value="ACYL-COA N-ACYLTRANSFERASES (NAT) SUPERFAMILY PROTEIN"/>
    <property type="match status" value="1"/>
</dbReference>
<dbReference type="GO" id="GO:0009507">
    <property type="term" value="C:chloroplast"/>
    <property type="evidence" value="ECO:0007669"/>
    <property type="project" value="TreeGrafter"/>
</dbReference>
<name>A0A444XST3_ARAHY</name>
<keyword evidence="3" id="KW-1185">Reference proteome</keyword>
<reference evidence="2 3" key="1">
    <citation type="submission" date="2019-01" db="EMBL/GenBank/DDBJ databases">
        <title>Sequencing of cultivated peanut Arachis hypogaea provides insights into genome evolution and oil improvement.</title>
        <authorList>
            <person name="Chen X."/>
        </authorList>
    </citation>
    <scope>NUCLEOTIDE SEQUENCE [LARGE SCALE GENOMIC DNA]</scope>
    <source>
        <strain evidence="3">cv. Fuhuasheng</strain>
        <tissue evidence="2">Leaves</tissue>
    </source>
</reference>
<dbReference type="EMBL" id="SDMP01000019">
    <property type="protein sequence ID" value="RYQ92801.1"/>
    <property type="molecule type" value="Genomic_DNA"/>
</dbReference>
<accession>A0A444XST3</accession>
<gene>
    <name evidence="2" type="ORF">Ahy_B09g099044</name>
</gene>
<dbReference type="STRING" id="3818.A0A444XST3"/>
<dbReference type="PANTHER" id="PTHR47443:SF3">
    <property type="entry name" value="GCN5-RELATED N-ACETYLTRANSFERASE 4, CHLOROPLASTIC"/>
    <property type="match status" value="1"/>
</dbReference>
<feature type="domain" description="N-acetyltransferase" evidence="1">
    <location>
        <begin position="77"/>
        <end position="282"/>
    </location>
</feature>
<proteinExistence type="predicted"/>
<dbReference type="FunFam" id="3.40.630.30:FF:000198">
    <property type="entry name" value="Acyl-CoA N-acyltransferases (NAT) superfamily protein"/>
    <property type="match status" value="1"/>
</dbReference>
<dbReference type="SUPFAM" id="SSF55729">
    <property type="entry name" value="Acyl-CoA N-acyltransferases (Nat)"/>
    <property type="match status" value="1"/>
</dbReference>
<dbReference type="SMR" id="A0A444XST3"/>
<evidence type="ECO:0000313" key="3">
    <source>
        <dbReference type="Proteomes" id="UP000289738"/>
    </source>
</evidence>
<organism evidence="2 3">
    <name type="scientific">Arachis hypogaea</name>
    <name type="common">Peanut</name>
    <dbReference type="NCBI Taxonomy" id="3818"/>
    <lineage>
        <taxon>Eukaryota</taxon>
        <taxon>Viridiplantae</taxon>
        <taxon>Streptophyta</taxon>
        <taxon>Embryophyta</taxon>
        <taxon>Tracheophyta</taxon>
        <taxon>Spermatophyta</taxon>
        <taxon>Magnoliopsida</taxon>
        <taxon>eudicotyledons</taxon>
        <taxon>Gunneridae</taxon>
        <taxon>Pentapetalae</taxon>
        <taxon>rosids</taxon>
        <taxon>fabids</taxon>
        <taxon>Fabales</taxon>
        <taxon>Fabaceae</taxon>
        <taxon>Papilionoideae</taxon>
        <taxon>50 kb inversion clade</taxon>
        <taxon>dalbergioids sensu lato</taxon>
        <taxon>Dalbergieae</taxon>
        <taxon>Pterocarpus clade</taxon>
        <taxon>Arachis</taxon>
    </lineage>
</organism>
<comment type="caution">
    <text evidence="2">The sequence shown here is derived from an EMBL/GenBank/DDBJ whole genome shotgun (WGS) entry which is preliminary data.</text>
</comment>
<dbReference type="Gene3D" id="3.40.630.30">
    <property type="match status" value="1"/>
</dbReference>
<evidence type="ECO:0000259" key="1">
    <source>
        <dbReference type="PROSITE" id="PS51186"/>
    </source>
</evidence>
<dbReference type="AlphaFoldDB" id="A0A444XST3"/>
<dbReference type="Pfam" id="PF00583">
    <property type="entry name" value="Acetyltransf_1"/>
    <property type="match status" value="1"/>
</dbReference>
<evidence type="ECO:0000313" key="2">
    <source>
        <dbReference type="EMBL" id="RYQ92801.1"/>
    </source>
</evidence>
<dbReference type="CDD" id="cd04301">
    <property type="entry name" value="NAT_SF"/>
    <property type="match status" value="1"/>
</dbReference>
<dbReference type="OrthoDB" id="249099at2759"/>